<reference evidence="12 13" key="1">
    <citation type="submission" date="2020-08" db="EMBL/GenBank/DDBJ databases">
        <title>Bridging the membrane lipid divide: bacteria of the FCB group superphylum have the potential to synthesize archaeal ether lipids.</title>
        <authorList>
            <person name="Villanueva L."/>
            <person name="Von Meijenfeldt F.A.B."/>
            <person name="Westbye A.B."/>
            <person name="Yadav S."/>
            <person name="Hopmans E.C."/>
            <person name="Dutilh B.E."/>
            <person name="Sinninghe Damste J.S."/>
        </authorList>
    </citation>
    <scope>NUCLEOTIDE SEQUENCE [LARGE SCALE GENOMIC DNA]</scope>
    <source>
        <strain evidence="12">NIOZ-UU17</strain>
    </source>
</reference>
<dbReference type="GO" id="GO:0030976">
    <property type="term" value="F:thiamine pyrophosphate binding"/>
    <property type="evidence" value="ECO:0007669"/>
    <property type="project" value="InterPro"/>
</dbReference>
<keyword evidence="9" id="KW-0786">Thiamine pyrophosphate</keyword>
<comment type="caution">
    <text evidence="12">The sequence shown here is derived from an EMBL/GenBank/DDBJ whole genome shotgun (WGS) entry which is preliminary data.</text>
</comment>
<evidence type="ECO:0000313" key="12">
    <source>
        <dbReference type="EMBL" id="MBC8432966.1"/>
    </source>
</evidence>
<evidence type="ECO:0000256" key="5">
    <source>
        <dbReference type="ARBA" id="ARBA00022842"/>
    </source>
</evidence>
<dbReference type="Proteomes" id="UP000605201">
    <property type="component" value="Unassembled WGS sequence"/>
</dbReference>
<evidence type="ECO:0000313" key="13">
    <source>
        <dbReference type="Proteomes" id="UP000605201"/>
    </source>
</evidence>
<evidence type="ECO:0000256" key="8">
    <source>
        <dbReference type="ARBA" id="ARBA00023014"/>
    </source>
</evidence>
<keyword evidence="6" id="KW-0560">Oxidoreductase</keyword>
<dbReference type="EMBL" id="JACNIG010000257">
    <property type="protein sequence ID" value="MBC8432966.1"/>
    <property type="molecule type" value="Genomic_DNA"/>
</dbReference>
<comment type="cofactor">
    <cofactor evidence="3">
        <name>[4Fe-4S] cluster</name>
        <dbReference type="ChEBI" id="CHEBI:49883"/>
    </cofactor>
</comment>
<dbReference type="CDD" id="cd03375">
    <property type="entry name" value="TPP_OGFOR"/>
    <property type="match status" value="1"/>
</dbReference>
<comment type="cofactor">
    <cofactor evidence="2">
        <name>thiamine diphosphate</name>
        <dbReference type="ChEBI" id="CHEBI:58937"/>
    </cofactor>
</comment>
<organism evidence="12 13">
    <name type="scientific">Candidatus Desulfatibia vada</name>
    <dbReference type="NCBI Taxonomy" id="2841696"/>
    <lineage>
        <taxon>Bacteria</taxon>
        <taxon>Pseudomonadati</taxon>
        <taxon>Thermodesulfobacteriota</taxon>
        <taxon>Desulfobacteria</taxon>
        <taxon>Desulfobacterales</taxon>
        <taxon>Desulfobacterales incertae sedis</taxon>
        <taxon>Candidatus Desulfatibia</taxon>
    </lineage>
</organism>
<accession>A0A8J6TMW1</accession>
<dbReference type="GO" id="GO:0044281">
    <property type="term" value="P:small molecule metabolic process"/>
    <property type="evidence" value="ECO:0007669"/>
    <property type="project" value="UniProtKB-ARBA"/>
</dbReference>
<evidence type="ECO:0000259" key="10">
    <source>
        <dbReference type="Pfam" id="PF02775"/>
    </source>
</evidence>
<comment type="cofactor">
    <cofactor evidence="1">
        <name>Mg(2+)</name>
        <dbReference type="ChEBI" id="CHEBI:18420"/>
    </cofactor>
</comment>
<dbReference type="GO" id="GO:0016625">
    <property type="term" value="F:oxidoreductase activity, acting on the aldehyde or oxo group of donors, iron-sulfur protein as acceptor"/>
    <property type="evidence" value="ECO:0007669"/>
    <property type="project" value="UniProtKB-ARBA"/>
</dbReference>
<evidence type="ECO:0000256" key="9">
    <source>
        <dbReference type="ARBA" id="ARBA00023052"/>
    </source>
</evidence>
<dbReference type="NCBIfam" id="TIGR02177">
    <property type="entry name" value="PorB_KorB"/>
    <property type="match status" value="1"/>
</dbReference>
<dbReference type="PANTHER" id="PTHR48084:SF4">
    <property type="entry name" value="2-OXOGLUTARATE OXIDOREDUCTASE SUBUNIT KORB"/>
    <property type="match status" value="1"/>
</dbReference>
<evidence type="ECO:0000256" key="7">
    <source>
        <dbReference type="ARBA" id="ARBA00023004"/>
    </source>
</evidence>
<dbReference type="InterPro" id="IPR029061">
    <property type="entry name" value="THDP-binding"/>
</dbReference>
<feature type="domain" description="Thiamine pyrophosphate enzyme TPP-binding" evidence="10">
    <location>
        <begin position="52"/>
        <end position="195"/>
    </location>
</feature>
<evidence type="ECO:0000256" key="1">
    <source>
        <dbReference type="ARBA" id="ARBA00001946"/>
    </source>
</evidence>
<name>A0A8J6TMW1_9BACT</name>
<keyword evidence="4" id="KW-0479">Metal-binding</keyword>
<keyword evidence="7" id="KW-0408">Iron</keyword>
<proteinExistence type="predicted"/>
<gene>
    <name evidence="12" type="ORF">H8D96_13730</name>
</gene>
<dbReference type="InterPro" id="IPR032686">
    <property type="entry name" value="PFO_beta_C"/>
</dbReference>
<dbReference type="GO" id="GO:0051536">
    <property type="term" value="F:iron-sulfur cluster binding"/>
    <property type="evidence" value="ECO:0007669"/>
    <property type="project" value="UniProtKB-KW"/>
</dbReference>
<dbReference type="GO" id="GO:0045333">
    <property type="term" value="P:cellular respiration"/>
    <property type="evidence" value="ECO:0007669"/>
    <property type="project" value="UniProtKB-ARBA"/>
</dbReference>
<feature type="domain" description="Pyruvate ferredoxin oxidoreductase beta subunit C-terminal" evidence="11">
    <location>
        <begin position="199"/>
        <end position="263"/>
    </location>
</feature>
<evidence type="ECO:0000256" key="6">
    <source>
        <dbReference type="ARBA" id="ARBA00023002"/>
    </source>
</evidence>
<dbReference type="SUPFAM" id="SSF52518">
    <property type="entry name" value="Thiamin diphosphate-binding fold (THDP-binding)"/>
    <property type="match status" value="1"/>
</dbReference>
<evidence type="ECO:0000256" key="4">
    <source>
        <dbReference type="ARBA" id="ARBA00022723"/>
    </source>
</evidence>
<dbReference type="Gene3D" id="3.40.50.970">
    <property type="match status" value="1"/>
</dbReference>
<dbReference type="InterPro" id="IPR011896">
    <property type="entry name" value="OFOB"/>
</dbReference>
<keyword evidence="5" id="KW-0460">Magnesium</keyword>
<keyword evidence="8" id="KW-0411">Iron-sulfur</keyword>
<evidence type="ECO:0000256" key="3">
    <source>
        <dbReference type="ARBA" id="ARBA00001966"/>
    </source>
</evidence>
<dbReference type="InterPro" id="IPR051457">
    <property type="entry name" value="2-oxoacid:Fd_oxidoreductase"/>
</dbReference>
<dbReference type="InterPro" id="IPR011766">
    <property type="entry name" value="TPP_enzyme_TPP-bd"/>
</dbReference>
<evidence type="ECO:0000256" key="2">
    <source>
        <dbReference type="ARBA" id="ARBA00001964"/>
    </source>
</evidence>
<dbReference type="Pfam" id="PF12367">
    <property type="entry name" value="PFO_beta_C"/>
    <property type="match status" value="1"/>
</dbReference>
<dbReference type="Pfam" id="PF02775">
    <property type="entry name" value="TPP_enzyme_C"/>
    <property type="match status" value="1"/>
</dbReference>
<dbReference type="AlphaFoldDB" id="A0A8J6TMW1"/>
<dbReference type="GO" id="GO:0046872">
    <property type="term" value="F:metal ion binding"/>
    <property type="evidence" value="ECO:0007669"/>
    <property type="project" value="UniProtKB-KW"/>
</dbReference>
<sequence length="283" mass="31631">MVSIKDYESSYENHWCPGCGNFGILEAMKDALVSLEILPEKLLIVSGIGQAAKTPHFLKCNMFHALHGRALPLATGAKLANHDLKILVNSGDGDCYGEGGNHFMHAIRRNVDLTLLVHNNKTYGLTKGQASPTSDFGMVTPMQPRGVISEPFNGLAVALSLGAGFVARGFSGNLEHLSRLIREGMQFKGFSLIDIMQPCVSFNRINTYNWYKKRAYDLFEEDYMPDDLENAMKLARQWEDRIPIGILYRKEKQNFTKHIDVLNKGPLISQQYDPARLQAVLDA</sequence>
<evidence type="ECO:0000259" key="11">
    <source>
        <dbReference type="Pfam" id="PF12367"/>
    </source>
</evidence>
<dbReference type="PANTHER" id="PTHR48084">
    <property type="entry name" value="2-OXOGLUTARATE OXIDOREDUCTASE SUBUNIT KORB-RELATED"/>
    <property type="match status" value="1"/>
</dbReference>
<protein>
    <submittedName>
        <fullName evidence="12">2-oxoacid:ferredoxin oxidoreductase subunit beta</fullName>
    </submittedName>
</protein>